<dbReference type="EMBL" id="CAJNXB010001348">
    <property type="protein sequence ID" value="CAF3159009.1"/>
    <property type="molecule type" value="Genomic_DNA"/>
</dbReference>
<accession>A0A820TWK4</accession>
<dbReference type="EMBL" id="CAJOBO010004517">
    <property type="protein sequence ID" value="CAF4523206.1"/>
    <property type="molecule type" value="Genomic_DNA"/>
</dbReference>
<dbReference type="Pfam" id="PF10551">
    <property type="entry name" value="MULE"/>
    <property type="match status" value="1"/>
</dbReference>
<organism evidence="4 7">
    <name type="scientific">Rotaria socialis</name>
    <dbReference type="NCBI Taxonomy" id="392032"/>
    <lineage>
        <taxon>Eukaryota</taxon>
        <taxon>Metazoa</taxon>
        <taxon>Spiralia</taxon>
        <taxon>Gnathifera</taxon>
        <taxon>Rotifera</taxon>
        <taxon>Eurotatoria</taxon>
        <taxon>Bdelloidea</taxon>
        <taxon>Philodinida</taxon>
        <taxon>Philodinidae</taxon>
        <taxon>Rotaria</taxon>
    </lineage>
</organism>
<dbReference type="Proteomes" id="UP000663869">
    <property type="component" value="Unassembled WGS sequence"/>
</dbReference>
<evidence type="ECO:0000313" key="7">
    <source>
        <dbReference type="Proteomes" id="UP000663873"/>
    </source>
</evidence>
<dbReference type="EMBL" id="CAJOBQ010004067">
    <property type="protein sequence ID" value="CAF4626148.1"/>
    <property type="molecule type" value="Genomic_DNA"/>
</dbReference>
<sequence>MMKKTMKAAAAILPTVIEHRSNMTKARRKIIPVIPSTVMFEIPELYQQTLSNEQFLTSDLFLKCGQDRILVFASDQQLELLFESDTIFMNGTFDTSPANFKQVYLIHVHKFDHGLPVAFCLLPNKRGKTYTALMEQLQEQANIMGKQVNSKRIVTDYEPGLMPILEQAFPKALHSGCMFHFNQAIHRKITALSLSNDYLHNESIRDQCSQLMILSLIPINEVENQFKRLQIIMSTSLGDLLLYFKRQRIYDVVPIEMWNFHNVDHRTNNTSEAYNLRFAAILSRKHPNIWSFIQLIQCEHVRFEHTSIQLDTGASIPKQSKKQKLSK</sequence>
<gene>
    <name evidence="3" type="ORF">FME351_LOCUS21739</name>
    <name evidence="5" type="ORF">HFQ381_LOCUS29256</name>
    <name evidence="2" type="ORF">TIS948_LOCUS10142</name>
    <name evidence="6" type="ORF">TSG867_LOCUS29324</name>
    <name evidence="4" type="ORF">UJA718_LOCUS24684</name>
</gene>
<dbReference type="EMBL" id="CAJNYU010002726">
    <property type="protein sequence ID" value="CAF3596740.1"/>
    <property type="molecule type" value="Genomic_DNA"/>
</dbReference>
<name>A0A820TWK4_9BILA</name>
<dbReference type="PANTHER" id="PTHR47160:SF10">
    <property type="entry name" value="MULE TRANSPOSASE DOMAIN-CONTAINING PROTEIN"/>
    <property type="match status" value="1"/>
</dbReference>
<dbReference type="Proteomes" id="UP000663851">
    <property type="component" value="Unassembled WGS sequence"/>
</dbReference>
<keyword evidence="7" id="KW-1185">Reference proteome</keyword>
<reference evidence="4" key="1">
    <citation type="submission" date="2021-02" db="EMBL/GenBank/DDBJ databases">
        <authorList>
            <person name="Nowell W R."/>
        </authorList>
    </citation>
    <scope>NUCLEOTIDE SEQUENCE</scope>
</reference>
<comment type="caution">
    <text evidence="4">The sequence shown here is derived from an EMBL/GenBank/DDBJ whole genome shotgun (WGS) entry which is preliminary data.</text>
</comment>
<evidence type="ECO:0000313" key="3">
    <source>
        <dbReference type="EMBL" id="CAF3596740.1"/>
    </source>
</evidence>
<dbReference type="PANTHER" id="PTHR47160">
    <property type="entry name" value="PUTATIVE-RELATED"/>
    <property type="match status" value="1"/>
</dbReference>
<dbReference type="Proteomes" id="UP000663825">
    <property type="component" value="Unassembled WGS sequence"/>
</dbReference>
<evidence type="ECO:0000313" key="5">
    <source>
        <dbReference type="EMBL" id="CAF4523206.1"/>
    </source>
</evidence>
<evidence type="ECO:0000313" key="2">
    <source>
        <dbReference type="EMBL" id="CAF3159009.1"/>
    </source>
</evidence>
<dbReference type="Proteomes" id="UP000663873">
    <property type="component" value="Unassembled WGS sequence"/>
</dbReference>
<evidence type="ECO:0000313" key="6">
    <source>
        <dbReference type="EMBL" id="CAF4626148.1"/>
    </source>
</evidence>
<dbReference type="InterPro" id="IPR018289">
    <property type="entry name" value="MULE_transposase_dom"/>
</dbReference>
<protein>
    <recommendedName>
        <fullName evidence="1">MULE transposase domain-containing protein</fullName>
    </recommendedName>
</protein>
<evidence type="ECO:0000313" key="4">
    <source>
        <dbReference type="EMBL" id="CAF4477698.1"/>
    </source>
</evidence>
<feature type="domain" description="MULE transposase" evidence="1">
    <location>
        <begin position="87"/>
        <end position="183"/>
    </location>
</feature>
<evidence type="ECO:0000259" key="1">
    <source>
        <dbReference type="Pfam" id="PF10551"/>
    </source>
</evidence>
<dbReference type="EMBL" id="CAJOBP010005778">
    <property type="protein sequence ID" value="CAF4477698.1"/>
    <property type="molecule type" value="Genomic_DNA"/>
</dbReference>
<dbReference type="Proteomes" id="UP000663862">
    <property type="component" value="Unassembled WGS sequence"/>
</dbReference>
<proteinExistence type="predicted"/>
<dbReference type="AlphaFoldDB" id="A0A820TWK4"/>
<dbReference type="OrthoDB" id="10029846at2759"/>